<dbReference type="Gene3D" id="2.40.320.10">
    <property type="entry name" value="Hypothetical Protein Pfu-838710-001"/>
    <property type="match status" value="1"/>
</dbReference>
<dbReference type="PANTHER" id="PTHR39339">
    <property type="entry name" value="SLR1444 PROTEIN"/>
    <property type="match status" value="1"/>
</dbReference>
<dbReference type="InterPro" id="IPR023577">
    <property type="entry name" value="CYTH_domain"/>
</dbReference>
<feature type="domain" description="CHAD" evidence="2">
    <location>
        <begin position="204"/>
        <end position="489"/>
    </location>
</feature>
<dbReference type="Proteomes" id="UP000186040">
    <property type="component" value="Unassembled WGS sequence"/>
</dbReference>
<feature type="domain" description="CYTH" evidence="1">
    <location>
        <begin position="4"/>
        <end position="195"/>
    </location>
</feature>
<evidence type="ECO:0000259" key="1">
    <source>
        <dbReference type="PROSITE" id="PS51707"/>
    </source>
</evidence>
<dbReference type="Pfam" id="PF01928">
    <property type="entry name" value="CYTH"/>
    <property type="match status" value="1"/>
</dbReference>
<evidence type="ECO:0000259" key="2">
    <source>
        <dbReference type="PROSITE" id="PS51708"/>
    </source>
</evidence>
<dbReference type="Gene3D" id="1.40.20.10">
    <property type="entry name" value="CHAD domain"/>
    <property type="match status" value="1"/>
</dbReference>
<evidence type="ECO:0008006" key="5">
    <source>
        <dbReference type="Google" id="ProtNLM"/>
    </source>
</evidence>
<sequence>MSTVREVERKFEAGADYHLPELVGVAGAAAAAGPRRSDLDATYFDTADLRLAAAGITLRRRTGGEDAGWHAKLPVAPGVRDEVRRPLGEERKTVPAELAGLVRSYTLDAPLVEVARIVTRRDEWTLTAADGATIALIADDHVTAVPASGKPATWRELEVEAEDLSAVDAVGAALGAQPSSSASKLARTLGKKARKTSRPALPAHPTAGEVALDYLGRHVDQLRAHDTGVRLDVADSVHQFRVTCRSLRSALRAFRSLFEADRVARLREELRWLGQGMSPARDAEVLSEHLRGEVAALPVEVVMGGVAARFTAEFARVEADARGAALSTLDSARYRDFLDDALGFLAAPPTTGKAGRPAAQELRKAVRKAADRLAASVAAADATTDPAERDLALHQARKDAKKARYTAEAVEPVFGKQLKDWRKAGKGVQTALGVHQDAVVARTALRELGPRVHGEGASAFTYGVLWAREDARAHAAEADFAQAWERLRRVERPKWLR</sequence>
<proteinExistence type="predicted"/>
<dbReference type="SMART" id="SM00880">
    <property type="entry name" value="CHAD"/>
    <property type="match status" value="1"/>
</dbReference>
<dbReference type="PROSITE" id="PS51707">
    <property type="entry name" value="CYTH"/>
    <property type="match status" value="1"/>
</dbReference>
<dbReference type="InterPro" id="IPR033469">
    <property type="entry name" value="CYTH-like_dom_sf"/>
</dbReference>
<dbReference type="EMBL" id="MKQR01000016">
    <property type="protein sequence ID" value="OLR92775.1"/>
    <property type="molecule type" value="Genomic_DNA"/>
</dbReference>
<dbReference type="SMART" id="SM01118">
    <property type="entry name" value="CYTH"/>
    <property type="match status" value="1"/>
</dbReference>
<dbReference type="InterPro" id="IPR038186">
    <property type="entry name" value="CHAD_dom_sf"/>
</dbReference>
<dbReference type="InterPro" id="IPR007899">
    <property type="entry name" value="CHAD_dom"/>
</dbReference>
<gene>
    <name evidence="3" type="ORF">BJP25_21840</name>
</gene>
<reference evidence="3 4" key="1">
    <citation type="submission" date="2016-10" db="EMBL/GenBank/DDBJ databases">
        <title>The Draft Genome Sequence of Actinokineospora bangkokensis 44EHWT reveals the biosynthetic pathway of antifungal compounds Thailandins with unusual extender unit butylmalonyl-CoA.</title>
        <authorList>
            <person name="Greule A."/>
            <person name="Intra B."/>
            <person name="Flemming S."/>
            <person name="Rommel M.G."/>
            <person name="Panbangred W."/>
            <person name="Bechthold A."/>
        </authorList>
    </citation>
    <scope>NUCLEOTIDE SEQUENCE [LARGE SCALE GENOMIC DNA]</scope>
    <source>
        <strain evidence="3 4">44EHW</strain>
    </source>
</reference>
<keyword evidence="4" id="KW-1185">Reference proteome</keyword>
<organism evidence="3 4">
    <name type="scientific">Actinokineospora bangkokensis</name>
    <dbReference type="NCBI Taxonomy" id="1193682"/>
    <lineage>
        <taxon>Bacteria</taxon>
        <taxon>Bacillati</taxon>
        <taxon>Actinomycetota</taxon>
        <taxon>Actinomycetes</taxon>
        <taxon>Pseudonocardiales</taxon>
        <taxon>Pseudonocardiaceae</taxon>
        <taxon>Actinokineospora</taxon>
    </lineage>
</organism>
<comment type="caution">
    <text evidence="3">The sequence shown here is derived from an EMBL/GenBank/DDBJ whole genome shotgun (WGS) entry which is preliminary data.</text>
</comment>
<dbReference type="SUPFAM" id="SSF55154">
    <property type="entry name" value="CYTH-like phosphatases"/>
    <property type="match status" value="1"/>
</dbReference>
<dbReference type="PROSITE" id="PS51708">
    <property type="entry name" value="CHAD"/>
    <property type="match status" value="1"/>
</dbReference>
<evidence type="ECO:0000313" key="4">
    <source>
        <dbReference type="Proteomes" id="UP000186040"/>
    </source>
</evidence>
<dbReference type="AlphaFoldDB" id="A0A1Q9LL84"/>
<protein>
    <recommendedName>
        <fullName evidence="5">CHAD domain containing protein</fullName>
    </recommendedName>
</protein>
<accession>A0A1Q9LL84</accession>
<dbReference type="CDD" id="cd07374">
    <property type="entry name" value="CYTH-like_Pase"/>
    <property type="match status" value="1"/>
</dbReference>
<dbReference type="STRING" id="1193682.BJP25_21840"/>
<evidence type="ECO:0000313" key="3">
    <source>
        <dbReference type="EMBL" id="OLR92775.1"/>
    </source>
</evidence>
<dbReference type="Pfam" id="PF05235">
    <property type="entry name" value="CHAD"/>
    <property type="match status" value="1"/>
</dbReference>
<dbReference type="PANTHER" id="PTHR39339:SF1">
    <property type="entry name" value="CHAD DOMAIN-CONTAINING PROTEIN"/>
    <property type="match status" value="1"/>
</dbReference>
<name>A0A1Q9LL84_9PSEU</name>